<proteinExistence type="predicted"/>
<dbReference type="InterPro" id="IPR009061">
    <property type="entry name" value="DNA-bd_dom_put_sf"/>
</dbReference>
<dbReference type="PANTHER" id="PTHR30204">
    <property type="entry name" value="REDOX-CYCLING DRUG-SENSING TRANSCRIPTIONAL ACTIVATOR SOXR"/>
    <property type="match status" value="1"/>
</dbReference>
<dbReference type="EMBL" id="JBHSSD010000060">
    <property type="protein sequence ID" value="MFC6165817.1"/>
    <property type="molecule type" value="Genomic_DNA"/>
</dbReference>
<dbReference type="Proteomes" id="UP001596253">
    <property type="component" value="Unassembled WGS sequence"/>
</dbReference>
<name>A0ABW1RB05_9LACO</name>
<evidence type="ECO:0000256" key="4">
    <source>
        <dbReference type="ARBA" id="ARBA00023163"/>
    </source>
</evidence>
<keyword evidence="5" id="KW-0472">Membrane</keyword>
<feature type="transmembrane region" description="Helical" evidence="5">
    <location>
        <begin position="138"/>
        <end position="160"/>
    </location>
</feature>
<evidence type="ECO:0000313" key="8">
    <source>
        <dbReference type="Proteomes" id="UP001596253"/>
    </source>
</evidence>
<keyword evidence="8" id="KW-1185">Reference proteome</keyword>
<keyword evidence="1" id="KW-0678">Repressor</keyword>
<reference evidence="8" key="1">
    <citation type="journal article" date="2019" name="Int. J. Syst. Evol. Microbiol.">
        <title>The Global Catalogue of Microorganisms (GCM) 10K type strain sequencing project: providing services to taxonomists for standard genome sequencing and annotation.</title>
        <authorList>
            <consortium name="The Broad Institute Genomics Platform"/>
            <consortium name="The Broad Institute Genome Sequencing Center for Infectious Disease"/>
            <person name="Wu L."/>
            <person name="Ma J."/>
        </authorList>
    </citation>
    <scope>NUCLEOTIDE SEQUENCE [LARGE SCALE GENOMIC DNA]</scope>
    <source>
        <strain evidence="8">CCM 8932</strain>
    </source>
</reference>
<evidence type="ECO:0000256" key="5">
    <source>
        <dbReference type="SAM" id="Phobius"/>
    </source>
</evidence>
<keyword evidence="3" id="KW-0238">DNA-binding</keyword>
<feature type="domain" description="HTH merR-type" evidence="6">
    <location>
        <begin position="3"/>
        <end position="72"/>
    </location>
</feature>
<dbReference type="InterPro" id="IPR000551">
    <property type="entry name" value="MerR-type_HTH_dom"/>
</dbReference>
<keyword evidence="4" id="KW-0804">Transcription</keyword>
<accession>A0ABW1RB05</accession>
<gene>
    <name evidence="7" type="ORF">ACFP3T_14195</name>
</gene>
<dbReference type="PROSITE" id="PS50937">
    <property type="entry name" value="HTH_MERR_2"/>
    <property type="match status" value="1"/>
</dbReference>
<dbReference type="PRINTS" id="PR00040">
    <property type="entry name" value="HTHMERR"/>
</dbReference>
<dbReference type="PANTHER" id="PTHR30204:SF69">
    <property type="entry name" value="MERR-FAMILY TRANSCRIPTIONAL REGULATOR"/>
    <property type="match status" value="1"/>
</dbReference>
<evidence type="ECO:0000256" key="3">
    <source>
        <dbReference type="ARBA" id="ARBA00023125"/>
    </source>
</evidence>
<dbReference type="SMART" id="SM00422">
    <property type="entry name" value="HTH_MERR"/>
    <property type="match status" value="1"/>
</dbReference>
<evidence type="ECO:0000313" key="7">
    <source>
        <dbReference type="EMBL" id="MFC6165817.1"/>
    </source>
</evidence>
<organism evidence="7 8">
    <name type="scientific">Lactiplantibacillus dongliensis</name>
    <dbReference type="NCBI Taxonomy" id="2559919"/>
    <lineage>
        <taxon>Bacteria</taxon>
        <taxon>Bacillati</taxon>
        <taxon>Bacillota</taxon>
        <taxon>Bacilli</taxon>
        <taxon>Lactobacillales</taxon>
        <taxon>Lactobacillaceae</taxon>
        <taxon>Lactiplantibacillus</taxon>
    </lineage>
</organism>
<keyword evidence="5" id="KW-0812">Transmembrane</keyword>
<feature type="transmembrane region" description="Helical" evidence="5">
    <location>
        <begin position="166"/>
        <end position="188"/>
    </location>
</feature>
<protein>
    <submittedName>
        <fullName evidence="7">MerR family transcriptional regulator</fullName>
    </submittedName>
</protein>
<dbReference type="InterPro" id="IPR047057">
    <property type="entry name" value="MerR_fam"/>
</dbReference>
<dbReference type="Pfam" id="PF13411">
    <property type="entry name" value="MerR_1"/>
    <property type="match status" value="1"/>
</dbReference>
<keyword evidence="2" id="KW-0805">Transcription regulation</keyword>
<sequence>MSEYTTGELAKLAQVSVRTIQYYDQRQLLRPTTTTAGGRRLYTAADLDRLKLILLLKGLGLSLKAIQAVLASDEATAVLHGLLQTQVAKLQAQQATATQQLAQINQLQAGLDELTNVPIKSITDITQLMTNQQGLQRVHWRLVVGGILLDILELTTLIWGVVRGQWWPFGVAVLFAVIGAAGLVYHYFGAVNYRCPHCQTVFKPTLWAGIWARHTLKTRRLICPNCHERHFCIEQFKS</sequence>
<evidence type="ECO:0000259" key="6">
    <source>
        <dbReference type="PROSITE" id="PS50937"/>
    </source>
</evidence>
<evidence type="ECO:0000256" key="1">
    <source>
        <dbReference type="ARBA" id="ARBA00022491"/>
    </source>
</evidence>
<comment type="caution">
    <text evidence="7">The sequence shown here is derived from an EMBL/GenBank/DDBJ whole genome shotgun (WGS) entry which is preliminary data.</text>
</comment>
<dbReference type="Gene3D" id="1.10.1660.10">
    <property type="match status" value="1"/>
</dbReference>
<dbReference type="RefSeq" id="WP_137640449.1">
    <property type="nucleotide sequence ID" value="NZ_BJDK01000020.1"/>
</dbReference>
<keyword evidence="5" id="KW-1133">Transmembrane helix</keyword>
<evidence type="ECO:0000256" key="2">
    <source>
        <dbReference type="ARBA" id="ARBA00023015"/>
    </source>
</evidence>
<dbReference type="SUPFAM" id="SSF46955">
    <property type="entry name" value="Putative DNA-binding domain"/>
    <property type="match status" value="1"/>
</dbReference>